<sequence>MKLYSVVKEPLCLLSLAGDALEFLLLMHLCYFVYMHETGVWCAVKWRQCVHDNCFIFDHLLGDSFLVAVIKIVRILLGFFVRMPTCSYNELFLMAICWFIVRSLFCHNSLK</sequence>
<accession>A0A251PYV6</accession>
<dbReference type="Gramene" id="ONI15645">
    <property type="protein sequence ID" value="ONI15645"/>
    <property type="gene ID" value="PRUPE_3G053400"/>
</dbReference>
<evidence type="ECO:0000256" key="1">
    <source>
        <dbReference type="SAM" id="Phobius"/>
    </source>
</evidence>
<dbReference type="Proteomes" id="UP000006882">
    <property type="component" value="Chromosome G3"/>
</dbReference>
<proteinExistence type="predicted"/>
<keyword evidence="3" id="KW-1185">Reference proteome</keyword>
<keyword evidence="1" id="KW-0812">Transmembrane</keyword>
<dbReference type="EMBL" id="CM007653">
    <property type="protein sequence ID" value="ONI15645.1"/>
    <property type="molecule type" value="Genomic_DNA"/>
</dbReference>
<feature type="transmembrane region" description="Helical" evidence="1">
    <location>
        <begin position="65"/>
        <end position="84"/>
    </location>
</feature>
<feature type="transmembrane region" description="Helical" evidence="1">
    <location>
        <begin position="12"/>
        <end position="34"/>
    </location>
</feature>
<protein>
    <submittedName>
        <fullName evidence="2">Uncharacterized protein</fullName>
    </submittedName>
</protein>
<feature type="transmembrane region" description="Helical" evidence="1">
    <location>
        <begin position="91"/>
        <end position="110"/>
    </location>
</feature>
<name>A0A251PYV6_PRUPE</name>
<keyword evidence="1" id="KW-0472">Membrane</keyword>
<reference evidence="2 3" key="1">
    <citation type="journal article" date="2013" name="Nat. Genet.">
        <title>The high-quality draft genome of peach (Prunus persica) identifies unique patterns of genetic diversity, domestication and genome evolution.</title>
        <authorList>
            <consortium name="International Peach Genome Initiative"/>
            <person name="Verde I."/>
            <person name="Abbott A.G."/>
            <person name="Scalabrin S."/>
            <person name="Jung S."/>
            <person name="Shu S."/>
            <person name="Marroni F."/>
            <person name="Zhebentyayeva T."/>
            <person name="Dettori M.T."/>
            <person name="Grimwood J."/>
            <person name="Cattonaro F."/>
            <person name="Zuccolo A."/>
            <person name="Rossini L."/>
            <person name="Jenkins J."/>
            <person name="Vendramin E."/>
            <person name="Meisel L.A."/>
            <person name="Decroocq V."/>
            <person name="Sosinski B."/>
            <person name="Prochnik S."/>
            <person name="Mitros T."/>
            <person name="Policriti A."/>
            <person name="Cipriani G."/>
            <person name="Dondini L."/>
            <person name="Ficklin S."/>
            <person name="Goodstein D.M."/>
            <person name="Xuan P."/>
            <person name="Del Fabbro C."/>
            <person name="Aramini V."/>
            <person name="Copetti D."/>
            <person name="Gonzalez S."/>
            <person name="Horner D.S."/>
            <person name="Falchi R."/>
            <person name="Lucas S."/>
            <person name="Mica E."/>
            <person name="Maldonado J."/>
            <person name="Lazzari B."/>
            <person name="Bielenberg D."/>
            <person name="Pirona R."/>
            <person name="Miculan M."/>
            <person name="Barakat A."/>
            <person name="Testolin R."/>
            <person name="Stella A."/>
            <person name="Tartarini S."/>
            <person name="Tonutti P."/>
            <person name="Arus P."/>
            <person name="Orellana A."/>
            <person name="Wells C."/>
            <person name="Main D."/>
            <person name="Vizzotto G."/>
            <person name="Silva H."/>
            <person name="Salamini F."/>
            <person name="Schmutz J."/>
            <person name="Morgante M."/>
            <person name="Rokhsar D.S."/>
        </authorList>
    </citation>
    <scope>NUCLEOTIDE SEQUENCE [LARGE SCALE GENOMIC DNA]</scope>
    <source>
        <strain evidence="3">cv. Nemared</strain>
    </source>
</reference>
<dbReference type="AlphaFoldDB" id="A0A251PYV6"/>
<evidence type="ECO:0000313" key="3">
    <source>
        <dbReference type="Proteomes" id="UP000006882"/>
    </source>
</evidence>
<keyword evidence="1" id="KW-1133">Transmembrane helix</keyword>
<organism evidence="2 3">
    <name type="scientific">Prunus persica</name>
    <name type="common">Peach</name>
    <name type="synonym">Amygdalus persica</name>
    <dbReference type="NCBI Taxonomy" id="3760"/>
    <lineage>
        <taxon>Eukaryota</taxon>
        <taxon>Viridiplantae</taxon>
        <taxon>Streptophyta</taxon>
        <taxon>Embryophyta</taxon>
        <taxon>Tracheophyta</taxon>
        <taxon>Spermatophyta</taxon>
        <taxon>Magnoliopsida</taxon>
        <taxon>eudicotyledons</taxon>
        <taxon>Gunneridae</taxon>
        <taxon>Pentapetalae</taxon>
        <taxon>rosids</taxon>
        <taxon>fabids</taxon>
        <taxon>Rosales</taxon>
        <taxon>Rosaceae</taxon>
        <taxon>Amygdaloideae</taxon>
        <taxon>Amygdaleae</taxon>
        <taxon>Prunus</taxon>
    </lineage>
</organism>
<evidence type="ECO:0000313" key="2">
    <source>
        <dbReference type="EMBL" id="ONI15645.1"/>
    </source>
</evidence>
<gene>
    <name evidence="2" type="ORF">PRUPE_3G053400</name>
</gene>